<accession>A0ABX2EV11</accession>
<keyword evidence="2" id="KW-1185">Reference proteome</keyword>
<organism evidence="1 2">
    <name type="scientific">Pseudaquabacterium terrae</name>
    <dbReference type="NCBI Taxonomy" id="2732868"/>
    <lineage>
        <taxon>Bacteria</taxon>
        <taxon>Pseudomonadati</taxon>
        <taxon>Pseudomonadota</taxon>
        <taxon>Betaproteobacteria</taxon>
        <taxon>Burkholderiales</taxon>
        <taxon>Sphaerotilaceae</taxon>
        <taxon>Pseudaquabacterium</taxon>
    </lineage>
</organism>
<reference evidence="1 2" key="1">
    <citation type="submission" date="2020-05" db="EMBL/GenBank/DDBJ databases">
        <title>Aquincola sp. isolate from soil.</title>
        <authorList>
            <person name="Han J."/>
            <person name="Kim D.-U."/>
        </authorList>
    </citation>
    <scope>NUCLEOTIDE SEQUENCE [LARGE SCALE GENOMIC DNA]</scope>
    <source>
        <strain evidence="1 2">S2</strain>
    </source>
</reference>
<dbReference type="RefSeq" id="WP_173135641.1">
    <property type="nucleotide sequence ID" value="NZ_JABRWJ010000028.1"/>
</dbReference>
<protein>
    <submittedName>
        <fullName evidence="1">Uncharacterized protein</fullName>
    </submittedName>
</protein>
<evidence type="ECO:0000313" key="2">
    <source>
        <dbReference type="Proteomes" id="UP000737171"/>
    </source>
</evidence>
<sequence>MYQAAGAAAAAAKGADLFTIDLVISPEMQALCTRLGMTPTPNGGFQGVPATVIRAAATYARGKGWDLPGVE</sequence>
<name>A0ABX2EV11_9BURK</name>
<proteinExistence type="predicted"/>
<dbReference type="EMBL" id="JABRWJ010000028">
    <property type="protein sequence ID" value="NRF72428.1"/>
    <property type="molecule type" value="Genomic_DNA"/>
</dbReference>
<gene>
    <name evidence="1" type="ORF">HLB44_36315</name>
</gene>
<evidence type="ECO:0000313" key="1">
    <source>
        <dbReference type="EMBL" id="NRF72428.1"/>
    </source>
</evidence>
<dbReference type="Proteomes" id="UP000737171">
    <property type="component" value="Unassembled WGS sequence"/>
</dbReference>
<comment type="caution">
    <text evidence="1">The sequence shown here is derived from an EMBL/GenBank/DDBJ whole genome shotgun (WGS) entry which is preliminary data.</text>
</comment>